<comment type="caution">
    <text evidence="1">The sequence shown here is derived from an EMBL/GenBank/DDBJ whole genome shotgun (WGS) entry which is preliminary data.</text>
</comment>
<evidence type="ECO:0008006" key="3">
    <source>
        <dbReference type="Google" id="ProtNLM"/>
    </source>
</evidence>
<dbReference type="Proteomes" id="UP000003781">
    <property type="component" value="Unassembled WGS sequence"/>
</dbReference>
<proteinExistence type="predicted"/>
<name>A3IXA3_9CHRO</name>
<accession>A3IXA3</accession>
<sequence length="929" mass="106100">MGQKTKKKRVEIYEDIQNHLDLVCYCSFEKGDFRAGAYLLQEKDDGPYAVTFGWKLKGIHSYTNQEDLYYIHEQLKNGLKDFPMNDALMIRSKVTPDDSDRQQYLNKLCDSAPCDELSFFLLGDRKRVREIGDKGLRVVKEDHLFVTYYAESEKEATDWMEKGLLWVQSHILAHFGDANNTGQEEVERVFRCADETLAQWHSYLSDKLGLSVYPMTPEEMKAYIWEVFNDDPVPSGFPQLLTYDKDGLRLETWSETCPATLLTSHHVPINDRAWLYHPNTQTYSGILTFLDKPYAWENPEKQMRYLFDLLNKNNIKHVEFVTQIWRGDSRLARINMEKLIRQSKNRGKEAQAKGEINVAAGEDLEESIEAQKSMIKGSIPFNTAIAIIIHAPDPDTLKKLCRIVQNQYQAPAVVSREKEVAWELWLQALPITRNKFLVNPLSNRTLTYRNEEVLAFLPLFTTLSSAKQGVELIAQDSKIPVYLDVFQYEGRHVGFFASSRSGKSVAIGSVLTTALSQGIPVVAIDYPGSSGRSTFTDYTKYLDVIGDYFDVREHSFNIFDRINLSKIKKERERKIRWQLYTGFLKETLVAMVLGGKAAQLDARLETEVKTVISFAVNAFFKNETILARYERAEAGGVGSQAWQESPTLKDFMALCNADTIRAELPKEFVMDDKTLNNTLYFVQLQLSYWLNSELGNAIGRPSTVKPDAMLMVFALTALKEDESLIFALIAFTAAYSRSLEYQRTLFFIDESPILLKFPAISKIVASLFANGSKSGIRVVLSAQAPNQIANNPSTAGDILQNMHYRMLGRIEETAIESCVNILGIQEEMVRRCTKFEPDKAKGRTQWLFFDGSRFSYVNYYAPPVQLATLVNNTDEADVREALKEYYPDNVFMALYQFSELFREAHMKGMPIKEVYQAHYQTIDVESKAA</sequence>
<dbReference type="PANTHER" id="PTHR30121">
    <property type="entry name" value="UNCHARACTERIZED PROTEIN YJGR-RELATED"/>
    <property type="match status" value="1"/>
</dbReference>
<dbReference type="OrthoDB" id="494122at2"/>
<evidence type="ECO:0000313" key="1">
    <source>
        <dbReference type="EMBL" id="EAZ88896.1"/>
    </source>
</evidence>
<dbReference type="EMBL" id="AAXW01000062">
    <property type="protein sequence ID" value="EAZ88896.1"/>
    <property type="molecule type" value="Genomic_DNA"/>
</dbReference>
<organism evidence="1 2">
    <name type="scientific">Crocosphaera chwakensis CCY0110</name>
    <dbReference type="NCBI Taxonomy" id="391612"/>
    <lineage>
        <taxon>Bacteria</taxon>
        <taxon>Bacillati</taxon>
        <taxon>Cyanobacteriota</taxon>
        <taxon>Cyanophyceae</taxon>
        <taxon>Oscillatoriophycideae</taxon>
        <taxon>Chroococcales</taxon>
        <taxon>Aphanothecaceae</taxon>
        <taxon>Crocosphaera</taxon>
        <taxon>Crocosphaera chwakensis</taxon>
    </lineage>
</organism>
<reference evidence="1 2" key="1">
    <citation type="submission" date="2007-03" db="EMBL/GenBank/DDBJ databases">
        <authorList>
            <person name="Stal L."/>
            <person name="Ferriera S."/>
            <person name="Johnson J."/>
            <person name="Kravitz S."/>
            <person name="Beeson K."/>
            <person name="Sutton G."/>
            <person name="Rogers Y.-H."/>
            <person name="Friedman R."/>
            <person name="Frazier M."/>
            <person name="Venter J.C."/>
        </authorList>
    </citation>
    <scope>NUCLEOTIDE SEQUENCE [LARGE SCALE GENOMIC DNA]</scope>
    <source>
        <strain evidence="1 2">CCY0110</strain>
    </source>
</reference>
<keyword evidence="2" id="KW-1185">Reference proteome</keyword>
<dbReference type="SUPFAM" id="SSF52540">
    <property type="entry name" value="P-loop containing nucleoside triphosphate hydrolases"/>
    <property type="match status" value="1"/>
</dbReference>
<dbReference type="PANTHER" id="PTHR30121:SF6">
    <property type="entry name" value="SLR6007 PROTEIN"/>
    <property type="match status" value="1"/>
</dbReference>
<evidence type="ECO:0000313" key="2">
    <source>
        <dbReference type="Proteomes" id="UP000003781"/>
    </source>
</evidence>
<dbReference type="Gene3D" id="3.40.50.300">
    <property type="entry name" value="P-loop containing nucleotide triphosphate hydrolases"/>
    <property type="match status" value="2"/>
</dbReference>
<dbReference type="InterPro" id="IPR027417">
    <property type="entry name" value="P-loop_NTPase"/>
</dbReference>
<dbReference type="RefSeq" id="WP_008278007.1">
    <property type="nucleotide sequence ID" value="NZ_AAXW01000062.1"/>
</dbReference>
<dbReference type="AlphaFoldDB" id="A3IXA3"/>
<dbReference type="InterPro" id="IPR051162">
    <property type="entry name" value="T4SS_component"/>
</dbReference>
<gene>
    <name evidence="1" type="ORF">CY0110_31890</name>
</gene>
<dbReference type="eggNOG" id="COG0433">
    <property type="taxonomic scope" value="Bacteria"/>
</dbReference>
<protein>
    <recommendedName>
        <fullName evidence="3">Helicase HerA central domain-containing protein</fullName>
    </recommendedName>
</protein>